<sequence>MSFWEALAFVLVKGVNECMPTLLTSAEILIFEFTESVPMSCDLDQRLWRYSHFDPKIYGQTLL</sequence>
<proteinExistence type="predicted"/>
<reference evidence="1 2" key="1">
    <citation type="submission" date="2014-04" db="EMBL/GenBank/DDBJ databases">
        <authorList>
            <consortium name="DOE Joint Genome Institute"/>
            <person name="Kuo A."/>
            <person name="Kohler A."/>
            <person name="Jargeat P."/>
            <person name="Nagy L.G."/>
            <person name="Floudas D."/>
            <person name="Copeland A."/>
            <person name="Barry K.W."/>
            <person name="Cichocki N."/>
            <person name="Veneault-Fourrey C."/>
            <person name="LaButti K."/>
            <person name="Lindquist E.A."/>
            <person name="Lipzen A."/>
            <person name="Lundell T."/>
            <person name="Morin E."/>
            <person name="Murat C."/>
            <person name="Sun H."/>
            <person name="Tunlid A."/>
            <person name="Henrissat B."/>
            <person name="Grigoriev I.V."/>
            <person name="Hibbett D.S."/>
            <person name="Martin F."/>
            <person name="Nordberg H.P."/>
            <person name="Cantor M.N."/>
            <person name="Hua S.X."/>
        </authorList>
    </citation>
    <scope>NUCLEOTIDE SEQUENCE [LARGE SCALE GENOMIC DNA]</scope>
    <source>
        <strain evidence="1 2">Ve08.2h10</strain>
    </source>
</reference>
<dbReference type="HOGENOM" id="CLU_2886484_0_0_1"/>
<accession>A0A0D0BPT5</accession>
<evidence type="ECO:0000313" key="1">
    <source>
        <dbReference type="EMBL" id="KIK73537.1"/>
    </source>
</evidence>
<protein>
    <submittedName>
        <fullName evidence="1">Uncharacterized protein</fullName>
    </submittedName>
</protein>
<organism evidence="1 2">
    <name type="scientific">Paxillus rubicundulus Ve08.2h10</name>
    <dbReference type="NCBI Taxonomy" id="930991"/>
    <lineage>
        <taxon>Eukaryota</taxon>
        <taxon>Fungi</taxon>
        <taxon>Dikarya</taxon>
        <taxon>Basidiomycota</taxon>
        <taxon>Agaricomycotina</taxon>
        <taxon>Agaricomycetes</taxon>
        <taxon>Agaricomycetidae</taxon>
        <taxon>Boletales</taxon>
        <taxon>Paxilineae</taxon>
        <taxon>Paxillaceae</taxon>
        <taxon>Paxillus</taxon>
    </lineage>
</organism>
<name>A0A0D0BPT5_9AGAM</name>
<keyword evidence="2" id="KW-1185">Reference proteome</keyword>
<gene>
    <name evidence="1" type="ORF">PAXRUDRAFT_20746</name>
</gene>
<dbReference type="Proteomes" id="UP000054538">
    <property type="component" value="Unassembled WGS sequence"/>
</dbReference>
<dbReference type="EMBL" id="KN829647">
    <property type="protein sequence ID" value="KIK73537.1"/>
    <property type="molecule type" value="Genomic_DNA"/>
</dbReference>
<dbReference type="InParanoid" id="A0A0D0BPT5"/>
<reference evidence="2" key="2">
    <citation type="submission" date="2015-01" db="EMBL/GenBank/DDBJ databases">
        <title>Evolutionary Origins and Diversification of the Mycorrhizal Mutualists.</title>
        <authorList>
            <consortium name="DOE Joint Genome Institute"/>
            <consortium name="Mycorrhizal Genomics Consortium"/>
            <person name="Kohler A."/>
            <person name="Kuo A."/>
            <person name="Nagy L.G."/>
            <person name="Floudas D."/>
            <person name="Copeland A."/>
            <person name="Barry K.W."/>
            <person name="Cichocki N."/>
            <person name="Veneault-Fourrey C."/>
            <person name="LaButti K."/>
            <person name="Lindquist E.A."/>
            <person name="Lipzen A."/>
            <person name="Lundell T."/>
            <person name="Morin E."/>
            <person name="Murat C."/>
            <person name="Riley R."/>
            <person name="Ohm R."/>
            <person name="Sun H."/>
            <person name="Tunlid A."/>
            <person name="Henrissat B."/>
            <person name="Grigoriev I.V."/>
            <person name="Hibbett D.S."/>
            <person name="Martin F."/>
        </authorList>
    </citation>
    <scope>NUCLEOTIDE SEQUENCE [LARGE SCALE GENOMIC DNA]</scope>
    <source>
        <strain evidence="2">Ve08.2h10</strain>
    </source>
</reference>
<evidence type="ECO:0000313" key="2">
    <source>
        <dbReference type="Proteomes" id="UP000054538"/>
    </source>
</evidence>
<dbReference type="AlphaFoldDB" id="A0A0D0BPT5"/>